<name>A0A1Z8ANY0_9FLAO</name>
<dbReference type="EMBL" id="MAAX01000167">
    <property type="protein sequence ID" value="OUS12046.1"/>
    <property type="molecule type" value="Genomic_DNA"/>
</dbReference>
<dbReference type="AlphaFoldDB" id="A0A1Z8ANY0"/>
<dbReference type="Proteomes" id="UP000196102">
    <property type="component" value="Unassembled WGS sequence"/>
</dbReference>
<dbReference type="Pfam" id="PF18862">
    <property type="entry name" value="ApeA_NTD1"/>
    <property type="match status" value="1"/>
</dbReference>
<protein>
    <recommendedName>
        <fullName evidence="1">ApeA N-terminal domain-containing protein</fullName>
    </recommendedName>
</protein>
<evidence type="ECO:0000259" key="1">
    <source>
        <dbReference type="Pfam" id="PF18862"/>
    </source>
</evidence>
<proteinExistence type="predicted"/>
<gene>
    <name evidence="2" type="ORF">A9Q93_10700</name>
</gene>
<evidence type="ECO:0000313" key="3">
    <source>
        <dbReference type="Proteomes" id="UP000196102"/>
    </source>
</evidence>
<reference evidence="3" key="1">
    <citation type="journal article" date="2017" name="Proc. Natl. Acad. Sci. U.S.A.">
        <title>Simulation of Deepwater Horizon oil plume reveals substrate specialization within a complex community of hydrocarbon-degraders.</title>
        <authorList>
            <person name="Hu P."/>
            <person name="Dubinsky E.A."/>
            <person name="Probst A.J."/>
            <person name="Wang J."/>
            <person name="Sieber C.M.K."/>
            <person name="Tom L.M."/>
            <person name="Gardinali P."/>
            <person name="Banfield J.F."/>
            <person name="Atlas R.M."/>
            <person name="Andersen G.L."/>
        </authorList>
    </citation>
    <scope>NUCLEOTIDE SEQUENCE [LARGE SCALE GENOMIC DNA]</scope>
</reference>
<evidence type="ECO:0000313" key="2">
    <source>
        <dbReference type="EMBL" id="OUS12046.1"/>
    </source>
</evidence>
<accession>A0A1Z8ANY0</accession>
<dbReference type="InterPro" id="IPR041223">
    <property type="entry name" value="ApeA_NTD"/>
</dbReference>
<comment type="caution">
    <text evidence="2">The sequence shown here is derived from an EMBL/GenBank/DDBJ whole genome shotgun (WGS) entry which is preliminary data.</text>
</comment>
<dbReference type="RefSeq" id="WP_303687429.1">
    <property type="nucleotide sequence ID" value="NZ_MAAX01000167.1"/>
</dbReference>
<sequence>MKESGLWYLPNSTNKVPGKLYVDKDKDRITLKLYTESYLSGNPFKFPTSEREDDYIELILGDTNRGTLGDLTLFGCSFAKLAPIAGELHELHYSIQFVFNYVHILKRSHLRFNHVEVLFPNSDNFYNSWNSTRSSVDEENPKEEYVKVSSTLKISDELSIDIVDSKHHTISLSKDYEVKHSNHLTFNYKQTVDIDRIYKDCITLQKMMEFSGRRQLAFIIKNAKIDFKHIKGQEQHTNI</sequence>
<organism evidence="2 3">
    <name type="scientific">Nonlabens dokdonensis</name>
    <dbReference type="NCBI Taxonomy" id="328515"/>
    <lineage>
        <taxon>Bacteria</taxon>
        <taxon>Pseudomonadati</taxon>
        <taxon>Bacteroidota</taxon>
        <taxon>Flavobacteriia</taxon>
        <taxon>Flavobacteriales</taxon>
        <taxon>Flavobacteriaceae</taxon>
        <taxon>Nonlabens</taxon>
    </lineage>
</organism>
<feature type="non-terminal residue" evidence="2">
    <location>
        <position position="239"/>
    </location>
</feature>
<feature type="domain" description="ApeA N-terminal" evidence="1">
    <location>
        <begin position="4"/>
        <end position="210"/>
    </location>
</feature>